<feature type="region of interest" description="Disordered" evidence="1">
    <location>
        <begin position="100"/>
        <end position="175"/>
    </location>
</feature>
<feature type="compositionally biased region" description="Pro residues" evidence="1">
    <location>
        <begin position="133"/>
        <end position="142"/>
    </location>
</feature>
<protein>
    <submittedName>
        <fullName evidence="3">Uncharacterized protein</fullName>
    </submittedName>
</protein>
<organism evidence="3 4">
    <name type="scientific">Ceraceosorus bombacis</name>
    <dbReference type="NCBI Taxonomy" id="401625"/>
    <lineage>
        <taxon>Eukaryota</taxon>
        <taxon>Fungi</taxon>
        <taxon>Dikarya</taxon>
        <taxon>Basidiomycota</taxon>
        <taxon>Ustilaginomycotina</taxon>
        <taxon>Exobasidiomycetes</taxon>
        <taxon>Ceraceosorales</taxon>
        <taxon>Ceraceosoraceae</taxon>
        <taxon>Ceraceosorus</taxon>
    </lineage>
</organism>
<sequence>MRLLLLLQVVLCVSTALVTAAPIGRIDELMRRIDLSAITTGPQVGKNPNNIAAAKQCVKDYCDTHVPGAVSAEVTMGPHPSPSDSTRHISTNLKDKNGEFINGFMPGTTTQAQADADGVKKEAQKQANNPNRKPNPNPPANPPSHHVDPTNNAPTPKQRTQMTKNGGKFPIPAPP</sequence>
<evidence type="ECO:0000313" key="3">
    <source>
        <dbReference type="EMBL" id="CEH12290.1"/>
    </source>
</evidence>
<reference evidence="3 4" key="1">
    <citation type="submission" date="2014-09" db="EMBL/GenBank/DDBJ databases">
        <authorList>
            <person name="Magalhaes I.L.F."/>
            <person name="Oliveira U."/>
            <person name="Santos F.R."/>
            <person name="Vidigal T.H.D.A."/>
            <person name="Brescovit A.D."/>
            <person name="Santos A.J."/>
        </authorList>
    </citation>
    <scope>NUCLEOTIDE SEQUENCE [LARGE SCALE GENOMIC DNA]</scope>
</reference>
<evidence type="ECO:0000256" key="1">
    <source>
        <dbReference type="SAM" id="MobiDB-lite"/>
    </source>
</evidence>
<evidence type="ECO:0000313" key="4">
    <source>
        <dbReference type="Proteomes" id="UP000054845"/>
    </source>
</evidence>
<proteinExistence type="predicted"/>
<keyword evidence="4" id="KW-1185">Reference proteome</keyword>
<feature type="chain" id="PRO_5006015164" evidence="2">
    <location>
        <begin position="21"/>
        <end position="175"/>
    </location>
</feature>
<feature type="compositionally biased region" description="Polar residues" evidence="1">
    <location>
        <begin position="149"/>
        <end position="164"/>
    </location>
</feature>
<feature type="signal peptide" evidence="2">
    <location>
        <begin position="1"/>
        <end position="20"/>
    </location>
</feature>
<keyword evidence="2" id="KW-0732">Signal</keyword>
<dbReference type="AlphaFoldDB" id="A0A0N7L8Y6"/>
<evidence type="ECO:0000256" key="2">
    <source>
        <dbReference type="SAM" id="SignalP"/>
    </source>
</evidence>
<accession>A0A0N7L8Y6</accession>
<dbReference type="OrthoDB" id="10325928at2759"/>
<dbReference type="Proteomes" id="UP000054845">
    <property type="component" value="Unassembled WGS sequence"/>
</dbReference>
<dbReference type="EMBL" id="CCYA01000147">
    <property type="protein sequence ID" value="CEH12290.1"/>
    <property type="molecule type" value="Genomic_DNA"/>
</dbReference>
<name>A0A0N7L8Y6_9BASI</name>